<feature type="region of interest" description="Disordered" evidence="1">
    <location>
        <begin position="33"/>
        <end position="67"/>
    </location>
</feature>
<dbReference type="Proteomes" id="UP000217935">
    <property type="component" value="Chromosome"/>
</dbReference>
<gene>
    <name evidence="2" type="ORF">CEW89_15700</name>
</gene>
<evidence type="ECO:0000256" key="1">
    <source>
        <dbReference type="SAM" id="MobiDB-lite"/>
    </source>
</evidence>
<evidence type="ECO:0000313" key="3">
    <source>
        <dbReference type="Proteomes" id="UP000217935"/>
    </source>
</evidence>
<sequence>MTFRLLYGLSDSERGWQCRYYKGQLDDTSTDMGTYDYADAPSSNHTEMDVNTHLQNPHYAPNLTERY</sequence>
<accession>A0A291GFC7</accession>
<dbReference type="KEGG" id="ceh:CEW89_15700"/>
<dbReference type="AlphaFoldDB" id="A0A291GFC7"/>
<keyword evidence="3" id="KW-1185">Reference proteome</keyword>
<dbReference type="STRING" id="1758178.GCA_001550095_02981"/>
<reference evidence="2 3" key="1">
    <citation type="submission" date="2017-06" db="EMBL/GenBank/DDBJ databases">
        <title>Celeribacter sp. TSPH2 complete genome sequence.</title>
        <authorList>
            <person name="Woo J.-H."/>
            <person name="Kim H.-S."/>
        </authorList>
    </citation>
    <scope>NUCLEOTIDE SEQUENCE [LARGE SCALE GENOMIC DNA]</scope>
    <source>
        <strain evidence="2 3">TSPH2</strain>
    </source>
</reference>
<organism evidence="2 3">
    <name type="scientific">Celeribacter ethanolicus</name>
    <dbReference type="NCBI Taxonomy" id="1758178"/>
    <lineage>
        <taxon>Bacteria</taxon>
        <taxon>Pseudomonadati</taxon>
        <taxon>Pseudomonadota</taxon>
        <taxon>Alphaproteobacteria</taxon>
        <taxon>Rhodobacterales</taxon>
        <taxon>Roseobacteraceae</taxon>
        <taxon>Celeribacter</taxon>
    </lineage>
</organism>
<proteinExistence type="predicted"/>
<name>A0A291GFC7_9RHOB</name>
<evidence type="ECO:0000313" key="2">
    <source>
        <dbReference type="EMBL" id="ATG48887.1"/>
    </source>
</evidence>
<dbReference type="EMBL" id="CP022196">
    <property type="protein sequence ID" value="ATG48887.1"/>
    <property type="molecule type" value="Genomic_DNA"/>
</dbReference>
<protein>
    <submittedName>
        <fullName evidence="2">Uncharacterized protein</fullName>
    </submittedName>
</protein>